<evidence type="ECO:0000313" key="1">
    <source>
        <dbReference type="EMBL" id="KAI0034614.1"/>
    </source>
</evidence>
<sequence>MPGQVFECATWPRIAAVVILWAMYELYKRFTHIGRLSFLHGPPTPSYVWGNVSALREAPVGTQYSEWRKTYGPVYRLHDLLMEPILVLGDPTGALYVLNKTETYWRPVIDRVVLRLWFGLNILSTETKEHLQRKRRMSSAFTAQYVKTISAKLFDLAHDLANEWNDKLGLEKCIIVDMAKDLHRLSLNCISRTMFAYDLSDPTGRIPTLLEKFSGGPEDTIFTRLALLMISVNPQLMNFPNPFKEWANMLRTELGTIAQKVWGAVEKGESLEGQDAKALEVLSQQREEGEGVSKDDAVSEIAGLLFAGSESTGNVIAELMYELAHRPDIQTKMRDELLAFEAHNGSPPRYGDLMGSGGNKLSYFNAVIMETLRTKAVLMYIAREAVADDVIPLNILLPGSAAHSLPVRKGQIIYIPIRDGLNIDPDIWGADAKTFSPERWLESGVRERGGILTFGDGPKACLGRAFAIAELKIVAATLVRTFSFRPSYDHFHIDFYQLSGNTVKPMVRGHENEGVQMPLQIRLREEL</sequence>
<reference evidence="1" key="1">
    <citation type="submission" date="2021-02" db="EMBL/GenBank/DDBJ databases">
        <authorList>
            <consortium name="DOE Joint Genome Institute"/>
            <person name="Ahrendt S."/>
            <person name="Looney B.P."/>
            <person name="Miyauchi S."/>
            <person name="Morin E."/>
            <person name="Drula E."/>
            <person name="Courty P.E."/>
            <person name="Chicoki N."/>
            <person name="Fauchery L."/>
            <person name="Kohler A."/>
            <person name="Kuo A."/>
            <person name="Labutti K."/>
            <person name="Pangilinan J."/>
            <person name="Lipzen A."/>
            <person name="Riley R."/>
            <person name="Andreopoulos W."/>
            <person name="He G."/>
            <person name="Johnson J."/>
            <person name="Barry K.W."/>
            <person name="Grigoriev I.V."/>
            <person name="Nagy L."/>
            <person name="Hibbett D."/>
            <person name="Henrissat B."/>
            <person name="Matheny P.B."/>
            <person name="Labbe J."/>
            <person name="Martin F."/>
        </authorList>
    </citation>
    <scope>NUCLEOTIDE SEQUENCE</scope>
    <source>
        <strain evidence="1">EC-137</strain>
    </source>
</reference>
<comment type="caution">
    <text evidence="1">The sequence shown here is derived from an EMBL/GenBank/DDBJ whole genome shotgun (WGS) entry which is preliminary data.</text>
</comment>
<reference evidence="1" key="2">
    <citation type="journal article" date="2022" name="New Phytol.">
        <title>Evolutionary transition to the ectomycorrhizal habit in the genomes of a hyperdiverse lineage of mushroom-forming fungi.</title>
        <authorList>
            <person name="Looney B."/>
            <person name="Miyauchi S."/>
            <person name="Morin E."/>
            <person name="Drula E."/>
            <person name="Courty P.E."/>
            <person name="Kohler A."/>
            <person name="Kuo A."/>
            <person name="LaButti K."/>
            <person name="Pangilinan J."/>
            <person name="Lipzen A."/>
            <person name="Riley R."/>
            <person name="Andreopoulos W."/>
            <person name="He G."/>
            <person name="Johnson J."/>
            <person name="Nolan M."/>
            <person name="Tritt A."/>
            <person name="Barry K.W."/>
            <person name="Grigoriev I.V."/>
            <person name="Nagy L.G."/>
            <person name="Hibbett D."/>
            <person name="Henrissat B."/>
            <person name="Matheny P.B."/>
            <person name="Labbe J."/>
            <person name="Martin F.M."/>
        </authorList>
    </citation>
    <scope>NUCLEOTIDE SEQUENCE</scope>
    <source>
        <strain evidence="1">EC-137</strain>
    </source>
</reference>
<name>A0ACB8QRV2_9AGAM</name>
<gene>
    <name evidence="1" type="ORF">K488DRAFT_45111</name>
</gene>
<evidence type="ECO:0000313" key="2">
    <source>
        <dbReference type="Proteomes" id="UP000814128"/>
    </source>
</evidence>
<organism evidence="1 2">
    <name type="scientific">Vararia minispora EC-137</name>
    <dbReference type="NCBI Taxonomy" id="1314806"/>
    <lineage>
        <taxon>Eukaryota</taxon>
        <taxon>Fungi</taxon>
        <taxon>Dikarya</taxon>
        <taxon>Basidiomycota</taxon>
        <taxon>Agaricomycotina</taxon>
        <taxon>Agaricomycetes</taxon>
        <taxon>Russulales</taxon>
        <taxon>Lachnocladiaceae</taxon>
        <taxon>Vararia</taxon>
    </lineage>
</organism>
<dbReference type="EMBL" id="MU273497">
    <property type="protein sequence ID" value="KAI0034614.1"/>
    <property type="molecule type" value="Genomic_DNA"/>
</dbReference>
<protein>
    <submittedName>
        <fullName evidence="1">Cytochrome P450</fullName>
    </submittedName>
</protein>
<proteinExistence type="predicted"/>
<keyword evidence="2" id="KW-1185">Reference proteome</keyword>
<accession>A0ACB8QRV2</accession>
<dbReference type="Proteomes" id="UP000814128">
    <property type="component" value="Unassembled WGS sequence"/>
</dbReference>